<dbReference type="Proteomes" id="UP001163324">
    <property type="component" value="Chromosome 9"/>
</dbReference>
<accession>A0ACC0UQA3</accession>
<evidence type="ECO:0000313" key="2">
    <source>
        <dbReference type="Proteomes" id="UP001163324"/>
    </source>
</evidence>
<reference evidence="1" key="1">
    <citation type="submission" date="2022-10" db="EMBL/GenBank/DDBJ databases">
        <title>Complete Genome of Trichothecium roseum strain YXFP-22015, a Plant Pathogen Isolated from Citrus.</title>
        <authorList>
            <person name="Wang Y."/>
            <person name="Zhu L."/>
        </authorList>
    </citation>
    <scope>NUCLEOTIDE SEQUENCE</scope>
    <source>
        <strain evidence="1">YXFP-22015</strain>
    </source>
</reference>
<name>A0ACC0UQA3_9HYPO</name>
<comment type="caution">
    <text evidence="1">The sequence shown here is derived from an EMBL/GenBank/DDBJ whole genome shotgun (WGS) entry which is preliminary data.</text>
</comment>
<keyword evidence="2" id="KW-1185">Reference proteome</keyword>
<sequence length="634" mass="67564">MNQSQNFSAPRRPVQPAGSGANAAGSFASASNPSHQDELHMAGSIASPQRRHLTPQGYAPQITLQQSGLGPSPDPYQSGNSIPNVLQPGGPTARPAPATANSAPVLPVIPHQEPLLPQLQQHLHHQQQQPQEFHSSPNPPPLAMSSHAYSRSSPTAGGYDSSSNYHPYTPTTPSGSASGPSASQFMSPQEVAKYTAPGSGRNMSHAPLGLADIRPRADSSMSDGAPGSMGYDIQSQQPGTSNYLAPWAIYSFDWCKWNPQGNGAGKVAVGSYLEDGHNFIQILDSQVVQTPQDVYTPGSSKYSLEFNKVAEATHSYPVTRLLWEPPSSQKQSTDLLATSGDHLRLWSLPSESAATPGSNITRRAGEPGSKLTPLALLSNSKTPDHTAPLTSLDWNTVSPSLIITSSIDTTCTIWDIPSLTAKTQLIAHDKEVYDVRFCANSVDVFVSCGQDGSVRMFDLRSLEHSTIIYEPTGKEERVDGGGSARSSPSGQSGAQPPPLLRIATSPHDTHLLATFAQDSGVIRILDVRQPGQALLELRGHTGPINCIEWSPLRRGMLASGGDDCQVLLWDLINSSSAQVPPVNGGQPESSRSPVASWECEYEIGNLGWVPHLQADYGEWLGVSAGRGIWGSRVG</sequence>
<protein>
    <submittedName>
        <fullName evidence="1">Uncharacterized protein</fullName>
    </submittedName>
</protein>
<dbReference type="EMBL" id="CM047948">
    <property type="protein sequence ID" value="KAI9896283.1"/>
    <property type="molecule type" value="Genomic_DNA"/>
</dbReference>
<organism evidence="1 2">
    <name type="scientific">Trichothecium roseum</name>
    <dbReference type="NCBI Taxonomy" id="47278"/>
    <lineage>
        <taxon>Eukaryota</taxon>
        <taxon>Fungi</taxon>
        <taxon>Dikarya</taxon>
        <taxon>Ascomycota</taxon>
        <taxon>Pezizomycotina</taxon>
        <taxon>Sordariomycetes</taxon>
        <taxon>Hypocreomycetidae</taxon>
        <taxon>Hypocreales</taxon>
        <taxon>Hypocreales incertae sedis</taxon>
        <taxon>Trichothecium</taxon>
    </lineage>
</organism>
<gene>
    <name evidence="1" type="ORF">N3K66_008455</name>
</gene>
<evidence type="ECO:0000313" key="1">
    <source>
        <dbReference type="EMBL" id="KAI9896283.1"/>
    </source>
</evidence>
<proteinExistence type="predicted"/>